<dbReference type="AlphaFoldDB" id="A0AAD9I7P1"/>
<dbReference type="InterPro" id="IPR012952">
    <property type="entry name" value="BING4_C_dom"/>
</dbReference>
<keyword evidence="3" id="KW-0677">Repeat</keyword>
<evidence type="ECO:0000259" key="6">
    <source>
        <dbReference type="SMART" id="SM01033"/>
    </source>
</evidence>
<dbReference type="GO" id="GO:0000462">
    <property type="term" value="P:maturation of SSU-rRNA from tricistronic rRNA transcript (SSU-rRNA, 5.8S rRNA, LSU-rRNA)"/>
    <property type="evidence" value="ECO:0007669"/>
    <property type="project" value="TreeGrafter"/>
</dbReference>
<evidence type="ECO:0000313" key="8">
    <source>
        <dbReference type="Proteomes" id="UP001217918"/>
    </source>
</evidence>
<comment type="caution">
    <text evidence="7">The sequence shown here is derived from an EMBL/GenBank/DDBJ whole genome shotgun (WGS) entry which is preliminary data.</text>
</comment>
<evidence type="ECO:0000256" key="2">
    <source>
        <dbReference type="ARBA" id="ARBA00022574"/>
    </source>
</evidence>
<dbReference type="GO" id="GO:0030686">
    <property type="term" value="C:90S preribosome"/>
    <property type="evidence" value="ECO:0007669"/>
    <property type="project" value="TreeGrafter"/>
</dbReference>
<sequence>MERSEDARSKQVSFHLQPNGALSVRHARTELRSKAEDERLRRARKYERGRPVDTKNVRDKKLRRNLKSLEGKFHIAKIRASEAEILDETTEGFLEPEGELERTWRTRQDEIVDSVAIQTGKNRFDLKLDALGPYSFDYLRNGKELLLCGRQGHIASMDWREGKLQFEINLGETARTARWLHNKNYLAVAQKKYVYIYDHNGVEIHCLRKHMEVTHMEFLPYHFLLATASLNAFLKYQDTSTGQLIAELHTKQGPPVAMAQNSSNAIIHLGHQNGTEKVQSPYMSWGGEGNRIERVQFCPFEDCLGIGHSQGFSSIIVPGAGTSFDALEVNPFETTKQRQEGEVKALLNKLPPEMIALDPNFVGNLDLRSEEQRRAERDLDTPATDIATQIRNKARGKNGALSKYLRKQMKKNIIDEKRLKVEEIMKERRSIFPNTLILHEDDFYKPEEQLPVKDGLVDWDSPDSISLSRMEKTLAQIRLTGDLPKDLGSYQEGNTVGECPVSDAEIANVKARVRAWLQPGQPGDVIFGQKRLKVCLLDGFLLYCKEMETVMKHIDLKLFLLVSHARAKERREARDGYVTLEGFWKDPPGYVDKIVWPNYVAAHGWLFEDGNVEGRLKEDVLRDAGIHAQIGQGLDVDFGITLEWAVETVMAGLERDFDLGNFELRSKNSSLSLALSSSMTLALPNGYDEKAVAKDIAKASSSGKLWIAKASSCRLDFGGAASGNQLIQRALEGLYGHDEAIRSAAECPVWADLGLELRMILDAQDSQPEGNSGLTFYLGHKNMSSEILAPPGIPQGRHSGSLESEVSPIVERARRFGALGCG</sequence>
<dbReference type="SUPFAM" id="SSF52540">
    <property type="entry name" value="P-loop containing nucleoside triphosphate hydrolases"/>
    <property type="match status" value="1"/>
</dbReference>
<dbReference type="InterPro" id="IPR036322">
    <property type="entry name" value="WD40_repeat_dom_sf"/>
</dbReference>
<evidence type="ECO:0000256" key="1">
    <source>
        <dbReference type="ARBA" id="ARBA00004604"/>
    </source>
</evidence>
<accession>A0AAD9I7P1</accession>
<evidence type="ECO:0000256" key="3">
    <source>
        <dbReference type="ARBA" id="ARBA00022737"/>
    </source>
</evidence>
<dbReference type="SMART" id="SM01033">
    <property type="entry name" value="BING4CT"/>
    <property type="match status" value="1"/>
</dbReference>
<feature type="domain" description="BING4 C-terminal" evidence="6">
    <location>
        <begin position="281"/>
        <end position="359"/>
    </location>
</feature>
<feature type="compositionally biased region" description="Basic and acidic residues" evidence="5">
    <location>
        <begin position="27"/>
        <end position="59"/>
    </location>
</feature>
<dbReference type="GO" id="GO:0032040">
    <property type="term" value="C:small-subunit processome"/>
    <property type="evidence" value="ECO:0007669"/>
    <property type="project" value="TreeGrafter"/>
</dbReference>
<dbReference type="InterPro" id="IPR015943">
    <property type="entry name" value="WD40/YVTN_repeat-like_dom_sf"/>
</dbReference>
<dbReference type="Proteomes" id="UP001217918">
    <property type="component" value="Unassembled WGS sequence"/>
</dbReference>
<proteinExistence type="predicted"/>
<evidence type="ECO:0000313" key="7">
    <source>
        <dbReference type="EMBL" id="KAK2071827.1"/>
    </source>
</evidence>
<dbReference type="EMBL" id="JAQQPM010000005">
    <property type="protein sequence ID" value="KAK2071827.1"/>
    <property type="molecule type" value="Genomic_DNA"/>
</dbReference>
<dbReference type="PANTHER" id="PTHR14085">
    <property type="entry name" value="WD-REPEAT PROTEIN BING4"/>
    <property type="match status" value="1"/>
</dbReference>
<dbReference type="SUPFAM" id="SSF50978">
    <property type="entry name" value="WD40 repeat-like"/>
    <property type="match status" value="1"/>
</dbReference>
<evidence type="ECO:0000256" key="4">
    <source>
        <dbReference type="ARBA" id="ARBA00023242"/>
    </source>
</evidence>
<keyword evidence="8" id="KW-1185">Reference proteome</keyword>
<gene>
    <name evidence="7" type="ORF">P8C59_006220</name>
</gene>
<dbReference type="Gene3D" id="2.130.10.10">
    <property type="entry name" value="YVTN repeat-like/Quinoprotein amine dehydrogenase"/>
    <property type="match status" value="1"/>
</dbReference>
<dbReference type="PANTHER" id="PTHR14085:SF3">
    <property type="entry name" value="WD REPEAT-CONTAINING PROTEIN 46"/>
    <property type="match status" value="1"/>
</dbReference>
<dbReference type="InterPro" id="IPR040315">
    <property type="entry name" value="WDR46/Utp7"/>
</dbReference>
<dbReference type="Gene3D" id="3.40.50.300">
    <property type="entry name" value="P-loop containing nucleotide triphosphate hydrolases"/>
    <property type="match status" value="1"/>
</dbReference>
<organism evidence="7 8">
    <name type="scientific">Phyllachora maydis</name>
    <dbReference type="NCBI Taxonomy" id="1825666"/>
    <lineage>
        <taxon>Eukaryota</taxon>
        <taxon>Fungi</taxon>
        <taxon>Dikarya</taxon>
        <taxon>Ascomycota</taxon>
        <taxon>Pezizomycotina</taxon>
        <taxon>Sordariomycetes</taxon>
        <taxon>Sordariomycetidae</taxon>
        <taxon>Phyllachorales</taxon>
        <taxon>Phyllachoraceae</taxon>
        <taxon>Phyllachora</taxon>
    </lineage>
</organism>
<name>A0AAD9I7P1_9PEZI</name>
<dbReference type="CDD" id="cd02024">
    <property type="entry name" value="NRK1"/>
    <property type="match status" value="1"/>
</dbReference>
<reference evidence="7" key="1">
    <citation type="journal article" date="2023" name="Mol. Plant Microbe Interact.">
        <title>Elucidating the Obligate Nature and Biological Capacity of an Invasive Fungal Corn Pathogen.</title>
        <authorList>
            <person name="MacCready J.S."/>
            <person name="Roggenkamp E.M."/>
            <person name="Gdanetz K."/>
            <person name="Chilvers M.I."/>
        </authorList>
    </citation>
    <scope>NUCLEOTIDE SEQUENCE</scope>
    <source>
        <strain evidence="7">PM02</strain>
    </source>
</reference>
<evidence type="ECO:0000256" key="5">
    <source>
        <dbReference type="SAM" id="MobiDB-lite"/>
    </source>
</evidence>
<keyword evidence="4" id="KW-0539">Nucleus</keyword>
<keyword evidence="2" id="KW-0853">WD repeat</keyword>
<protein>
    <recommendedName>
        <fullName evidence="6">BING4 C-terminal domain-containing protein</fullName>
    </recommendedName>
</protein>
<comment type="subcellular location">
    <subcellularLocation>
        <location evidence="1">Nucleus</location>
        <location evidence="1">Nucleolus</location>
    </subcellularLocation>
</comment>
<feature type="region of interest" description="Disordered" evidence="5">
    <location>
        <begin position="1"/>
        <end position="59"/>
    </location>
</feature>
<dbReference type="Pfam" id="PF08149">
    <property type="entry name" value="BING4CT"/>
    <property type="match status" value="1"/>
</dbReference>
<dbReference type="InterPro" id="IPR027417">
    <property type="entry name" value="P-loop_NTPase"/>
</dbReference>